<dbReference type="PROSITE" id="PS51257">
    <property type="entry name" value="PROKAR_LIPOPROTEIN"/>
    <property type="match status" value="1"/>
</dbReference>
<evidence type="ECO:0000256" key="1">
    <source>
        <dbReference type="SAM" id="SignalP"/>
    </source>
</evidence>
<proteinExistence type="predicted"/>
<evidence type="ECO:0000313" key="3">
    <source>
        <dbReference type="Proteomes" id="UP000315995"/>
    </source>
</evidence>
<keyword evidence="1" id="KW-0732">Signal</keyword>
<gene>
    <name evidence="2" type="ORF">FIV42_22225</name>
</gene>
<organism evidence="2 3">
    <name type="scientific">Persicimonas caeni</name>
    <dbReference type="NCBI Taxonomy" id="2292766"/>
    <lineage>
        <taxon>Bacteria</taxon>
        <taxon>Deltaproteobacteria</taxon>
        <taxon>Bradymonadales</taxon>
        <taxon>Bradymonadaceae</taxon>
        <taxon>Persicimonas</taxon>
    </lineage>
</organism>
<evidence type="ECO:0000313" key="2">
    <source>
        <dbReference type="EMBL" id="QDG53363.1"/>
    </source>
</evidence>
<name>A0A4Y6PYN3_PERCE</name>
<dbReference type="RefSeq" id="WP_141199824.1">
    <property type="nucleotide sequence ID" value="NZ_CP041186.1"/>
</dbReference>
<accession>A0A4Y6PYN3</accession>
<protein>
    <submittedName>
        <fullName evidence="2">Uncharacterized protein</fullName>
    </submittedName>
</protein>
<sequence length="475" mass="50120">MYARTCLVALTLVAISGCNTFFESSPEFIENSDVGLDTQVEDVTEDVAAADAEDVDDVDTTDVDDVADAVDADANEDGGDAVEGDAGDTPAREWSVTDLASRDVLPKVSLTGSSTAGGGPAEFGVAYIEADGVGSEQGIAFLERIALPQTTKSGSERVSSQSDEQWDVATGVDEGGALVWGAVQSCQNAIVAHVVTSSSQQVPIDGGGCATTETLTQTAITGGLHKFAGVGGPEPNWVWTGEASNTEDLISAINESFAPNTTDQTIVRSSEFRIDPDFIRASGGRLVLMRSADRKNVVVWDAVARSQNALAPVLLDDINLTNGGDLIWLENHDYLLVTFTDERLNLSTLTCDLSSSSPCGDSTVLDFVDEQTTEAFGVAAFSSGFVLGALVSNQQGHSLVFRVYTVTATVDSYLLESSDSYSVQLSDVSPVDFDVAAAFTDGELFVAAAVLREPAGSRSVEVHGYRFPDFWSTDY</sequence>
<dbReference type="Proteomes" id="UP000315995">
    <property type="component" value="Chromosome"/>
</dbReference>
<feature type="signal peptide" evidence="1">
    <location>
        <begin position="1"/>
        <end position="21"/>
    </location>
</feature>
<keyword evidence="3" id="KW-1185">Reference proteome</keyword>
<reference evidence="2 3" key="1">
    <citation type="submission" date="2019-06" db="EMBL/GenBank/DDBJ databases">
        <title>Persicimonas caeni gen. nov., sp. nov., a predatory bacterium isolated from solar saltern.</title>
        <authorList>
            <person name="Wang S."/>
        </authorList>
    </citation>
    <scope>NUCLEOTIDE SEQUENCE [LARGE SCALE GENOMIC DNA]</scope>
    <source>
        <strain evidence="2 3">YN101</strain>
    </source>
</reference>
<dbReference type="EMBL" id="CP041186">
    <property type="protein sequence ID" value="QDG53363.1"/>
    <property type="molecule type" value="Genomic_DNA"/>
</dbReference>
<accession>A0A5B8YA53</accession>
<feature type="chain" id="PRO_5030106701" evidence="1">
    <location>
        <begin position="22"/>
        <end position="475"/>
    </location>
</feature>
<dbReference type="AlphaFoldDB" id="A0A4Y6PYN3"/>